<dbReference type="EMBL" id="MH460880">
    <property type="protein sequence ID" value="AXH01797.1"/>
    <property type="molecule type" value="Genomic_DNA"/>
</dbReference>
<organism evidence="2">
    <name type="scientific">Serratia marcescens</name>
    <dbReference type="NCBI Taxonomy" id="615"/>
    <lineage>
        <taxon>Bacteria</taxon>
        <taxon>Pseudomonadati</taxon>
        <taxon>Pseudomonadota</taxon>
        <taxon>Gammaproteobacteria</taxon>
        <taxon>Enterobacterales</taxon>
        <taxon>Yersiniaceae</taxon>
        <taxon>Serratia</taxon>
    </lineage>
</organism>
<keyword evidence="1" id="KW-0472">Membrane</keyword>
<evidence type="ECO:0000256" key="1">
    <source>
        <dbReference type="SAM" id="Phobius"/>
    </source>
</evidence>
<accession>A0A345IPM5</accession>
<keyword evidence="1" id="KW-1133">Transmembrane helix</keyword>
<protein>
    <submittedName>
        <fullName evidence="2">Uncharacterized protein</fullName>
    </submittedName>
</protein>
<proteinExistence type="predicted"/>
<sequence length="37" mass="4312">MFSEKVGNLKFDKVNFQSLMIYVVLFRIFGIKKAQGD</sequence>
<reference evidence="2" key="1">
    <citation type="submission" date="2018-06" db="EMBL/GenBank/DDBJ databases">
        <title>SME-4 producing Serratia marcescens from Argentina and comparison with genomes of other SME-producers.</title>
        <authorList>
            <person name="Dabos L."/>
            <person name="Patino Navarrete R."/>
            <person name="Naas T."/>
        </authorList>
    </citation>
    <scope>NUCLEOTIDE SEQUENCE</scope>
    <source>
        <strain evidence="2">CHE4</strain>
    </source>
</reference>
<feature type="transmembrane region" description="Helical" evidence="1">
    <location>
        <begin position="14"/>
        <end position="31"/>
    </location>
</feature>
<dbReference type="AlphaFoldDB" id="A0A345IPM5"/>
<evidence type="ECO:0000313" key="2">
    <source>
        <dbReference type="EMBL" id="AXH01797.1"/>
    </source>
</evidence>
<keyword evidence="1" id="KW-0812">Transmembrane</keyword>
<name>A0A345IPM5_SERMA</name>